<dbReference type="PANTHER" id="PTHR37298:SF1">
    <property type="entry name" value="UPF0111 PROTEIN YKAA"/>
    <property type="match status" value="1"/>
</dbReference>
<dbReference type="InterPro" id="IPR052912">
    <property type="entry name" value="UPF0111_domain"/>
</dbReference>
<evidence type="ECO:0000313" key="2">
    <source>
        <dbReference type="EMBL" id="CAA9288499.1"/>
    </source>
</evidence>
<sequence>MFGLNLIPRDARFYDYFEAAGANLLATARALDDLLGAYSDVPAKLERLKELERTGDTITRDVMRALNRTFITPLDREDITALVRALDDVVDKAWAAAVRLDLYAIQEPTETARRLAHTLVAMAEALTRALPFLRHRGEMQQIIPITEELDRLETEADEHLRAALGQLFANPHTLEDVVLGVKWREIYDFLEGATDMADDAANVLESIVLKHG</sequence>
<reference evidence="2" key="1">
    <citation type="submission" date="2020-02" db="EMBL/GenBank/DDBJ databases">
        <authorList>
            <person name="Meier V. D."/>
        </authorList>
    </citation>
    <scope>NUCLEOTIDE SEQUENCE</scope>
    <source>
        <strain evidence="2">AVDCRST_MAG77</strain>
    </source>
</reference>
<dbReference type="PANTHER" id="PTHR37298">
    <property type="entry name" value="UPF0111 PROTEIN YKAA"/>
    <property type="match status" value="1"/>
</dbReference>
<gene>
    <name evidence="2" type="ORF">AVDCRST_MAG77-4495</name>
</gene>
<name>A0A6J4JVS4_9CHLR</name>
<dbReference type="EMBL" id="CADCTC010000237">
    <property type="protein sequence ID" value="CAA9288499.1"/>
    <property type="molecule type" value="Genomic_DNA"/>
</dbReference>
<dbReference type="Pfam" id="PF01865">
    <property type="entry name" value="PhoU_div"/>
    <property type="match status" value="1"/>
</dbReference>
<accession>A0A6J4JVS4</accession>
<dbReference type="Gene3D" id="1.20.58.220">
    <property type="entry name" value="Phosphate transport system protein phou homolog 2, domain 2"/>
    <property type="match status" value="1"/>
</dbReference>
<organism evidence="2">
    <name type="scientific">uncultured Chloroflexota bacterium</name>
    <dbReference type="NCBI Taxonomy" id="166587"/>
    <lineage>
        <taxon>Bacteria</taxon>
        <taxon>Bacillati</taxon>
        <taxon>Chloroflexota</taxon>
        <taxon>environmental samples</taxon>
    </lineage>
</organism>
<evidence type="ECO:0000256" key="1">
    <source>
        <dbReference type="ARBA" id="ARBA00008591"/>
    </source>
</evidence>
<dbReference type="InterPro" id="IPR038078">
    <property type="entry name" value="PhoU-like_sf"/>
</dbReference>
<dbReference type="InterPro" id="IPR018445">
    <property type="entry name" value="Put_Phosphate_transp_reg"/>
</dbReference>
<comment type="similarity">
    <text evidence="1">Belongs to the UPF0111 family.</text>
</comment>
<protein>
    <submittedName>
        <fullName evidence="2">Phosphate transport regulator (Distant homolog of PhoU)</fullName>
    </submittedName>
</protein>
<dbReference type="AlphaFoldDB" id="A0A6J4JVS4"/>
<proteinExistence type="inferred from homology"/>